<dbReference type="RefSeq" id="WP_206009711.1">
    <property type="nucleotide sequence ID" value="NZ_CP070619.1"/>
</dbReference>
<proteinExistence type="predicted"/>
<dbReference type="EMBL" id="CP070619">
    <property type="protein sequence ID" value="QSE93130.1"/>
    <property type="molecule type" value="Genomic_DNA"/>
</dbReference>
<organism evidence="2 3">
    <name type="scientific">Rhodococcus pseudokoreensis</name>
    <dbReference type="NCBI Taxonomy" id="2811421"/>
    <lineage>
        <taxon>Bacteria</taxon>
        <taxon>Bacillati</taxon>
        <taxon>Actinomycetota</taxon>
        <taxon>Actinomycetes</taxon>
        <taxon>Mycobacteriales</taxon>
        <taxon>Nocardiaceae</taxon>
        <taxon>Rhodococcus</taxon>
    </lineage>
</organism>
<feature type="domain" description="Helicase XPB/Ssl2 N-terminal" evidence="1">
    <location>
        <begin position="262"/>
        <end position="373"/>
    </location>
</feature>
<keyword evidence="2" id="KW-0067">ATP-binding</keyword>
<name>A0A974ZWP5_9NOCA</name>
<protein>
    <submittedName>
        <fullName evidence="2">Helicase-associated domain-containing protein</fullName>
    </submittedName>
</protein>
<dbReference type="Pfam" id="PF13625">
    <property type="entry name" value="Helicase_C_3"/>
    <property type="match status" value="1"/>
</dbReference>
<accession>A0A974ZWP5</accession>
<reference evidence="2 3" key="2">
    <citation type="journal article" date="2022" name="Arch. Microbiol.">
        <title>Rhodococcus pseudokoreensis sp. nov. isolated from the rhizosphere of young M26 apple rootstocks.</title>
        <authorList>
            <person name="Kampfer P."/>
            <person name="Glaeser S.P."/>
            <person name="Blom J."/>
            <person name="Wolf J."/>
            <person name="Benning S."/>
            <person name="Schloter M."/>
            <person name="Neumann-Schaal M."/>
        </authorList>
    </citation>
    <scope>NUCLEOTIDE SEQUENCE [LARGE SCALE GENOMIC DNA]</scope>
    <source>
        <strain evidence="2 3">R79</strain>
    </source>
</reference>
<dbReference type="GO" id="GO:0004386">
    <property type="term" value="F:helicase activity"/>
    <property type="evidence" value="ECO:0007669"/>
    <property type="project" value="UniProtKB-KW"/>
</dbReference>
<keyword evidence="2" id="KW-0378">Hydrolase</keyword>
<gene>
    <name evidence="2" type="ORF">JWS13_33350</name>
</gene>
<dbReference type="InterPro" id="IPR032830">
    <property type="entry name" value="XPB/Ssl2_N"/>
</dbReference>
<evidence type="ECO:0000313" key="3">
    <source>
        <dbReference type="Proteomes" id="UP000662986"/>
    </source>
</evidence>
<dbReference type="Proteomes" id="UP000662986">
    <property type="component" value="Chromosome"/>
</dbReference>
<keyword evidence="2" id="KW-0547">Nucleotide-binding</keyword>
<evidence type="ECO:0000259" key="1">
    <source>
        <dbReference type="Pfam" id="PF13625"/>
    </source>
</evidence>
<sequence length="409" mass="44692">MNTGDTALPTGEHRIRVTEQEAMTNLHTVLQLCAAGELRCSEKTHRPSAATVAAVGSQLAHGDFYPDDPIASFAWPLIIQAGGLATIEGGRLRLTPKGRTALSRPAAEVISQLWRRWLTRAVIDEFSRIEQIKGQRARNVLTSARTRRQTVAAALAGCPPGEWIGMDSLFTTMRRKGMSPNVARSERALYAGTLGLLDLDYRHPSGARSDFHDIWGGDNLDALSRYDGLQAIRLTTLGCYTLGLTDTYQPPADNPPARVLKVLPNLDIVVTGTLSPADQLLLSAYAEHTADRVWTVSAASLLSAIDGGRHLEDLTTFLARRTDHELPGTLRTVVDDVTRRAGQLTDHGHARVIECTDSALAALITRDRALRTLCRPIGDRHLAVPLEHEPKFRRALHKLGYTLPGPNTP</sequence>
<keyword evidence="3" id="KW-1185">Reference proteome</keyword>
<keyword evidence="2" id="KW-0347">Helicase</keyword>
<reference evidence="2 3" key="1">
    <citation type="journal article" date="2021" name="Microbiol. Resour. Announc.">
        <title>Complete Genome Sequences of Two Rhodococcus sp. Strains with Large and Linear Chromosomes, Isolated from Apple Rhizosphere.</title>
        <authorList>
            <person name="Benning S."/>
            <person name="Brugnone N."/>
            <person name="Siani R."/>
            <person name="Kublik S."/>
            <person name="Schloter M."/>
            <person name="Rad V."/>
        </authorList>
    </citation>
    <scope>NUCLEOTIDE SEQUENCE [LARGE SCALE GENOMIC DNA]</scope>
    <source>
        <strain evidence="2 3">R79</strain>
    </source>
</reference>
<evidence type="ECO:0000313" key="2">
    <source>
        <dbReference type="EMBL" id="QSE93130.1"/>
    </source>
</evidence>